<evidence type="ECO:0000256" key="1">
    <source>
        <dbReference type="ARBA" id="ARBA00004123"/>
    </source>
</evidence>
<evidence type="ECO:0000256" key="7">
    <source>
        <dbReference type="SAM" id="MobiDB-lite"/>
    </source>
</evidence>
<organism evidence="10 11">
    <name type="scientific">Coemansia biformis</name>
    <dbReference type="NCBI Taxonomy" id="1286918"/>
    <lineage>
        <taxon>Eukaryota</taxon>
        <taxon>Fungi</taxon>
        <taxon>Fungi incertae sedis</taxon>
        <taxon>Zoopagomycota</taxon>
        <taxon>Kickxellomycotina</taxon>
        <taxon>Kickxellomycetes</taxon>
        <taxon>Kickxellales</taxon>
        <taxon>Kickxellaceae</taxon>
        <taxon>Coemansia</taxon>
    </lineage>
</organism>
<dbReference type="EMBL" id="JANBOI010000128">
    <property type="protein sequence ID" value="KAJ1733593.1"/>
    <property type="molecule type" value="Genomic_DNA"/>
</dbReference>
<dbReference type="SUPFAM" id="SSF46785">
    <property type="entry name" value="Winged helix' DNA-binding domain"/>
    <property type="match status" value="1"/>
</dbReference>
<dbReference type="AlphaFoldDB" id="A0A9W8CX91"/>
<evidence type="ECO:0000313" key="10">
    <source>
        <dbReference type="EMBL" id="KAJ1733593.1"/>
    </source>
</evidence>
<evidence type="ECO:0008006" key="12">
    <source>
        <dbReference type="Google" id="ProtNLM"/>
    </source>
</evidence>
<dbReference type="PROSITE" id="PS50006">
    <property type="entry name" value="FHA_DOMAIN"/>
    <property type="match status" value="1"/>
</dbReference>
<feature type="compositionally biased region" description="Pro residues" evidence="7">
    <location>
        <begin position="219"/>
        <end position="235"/>
    </location>
</feature>
<dbReference type="PANTHER" id="PTHR45881:SF1">
    <property type="entry name" value="FORK HEAD PROTEIN HOMOLOG 2"/>
    <property type="match status" value="1"/>
</dbReference>
<feature type="domain" description="Fork-head" evidence="9">
    <location>
        <begin position="416"/>
        <end position="510"/>
    </location>
</feature>
<gene>
    <name evidence="10" type="ORF">LPJ61_001485</name>
</gene>
<dbReference type="Gene3D" id="1.10.10.10">
    <property type="entry name" value="Winged helix-like DNA-binding domain superfamily/Winged helix DNA-binding domain"/>
    <property type="match status" value="1"/>
</dbReference>
<dbReference type="SMART" id="SM00339">
    <property type="entry name" value="FH"/>
    <property type="match status" value="1"/>
</dbReference>
<feature type="compositionally biased region" description="Low complexity" evidence="7">
    <location>
        <begin position="363"/>
        <end position="373"/>
    </location>
</feature>
<dbReference type="SMART" id="SM00240">
    <property type="entry name" value="FHA"/>
    <property type="match status" value="1"/>
</dbReference>
<comment type="subcellular location">
    <subcellularLocation>
        <location evidence="1 6">Nucleus</location>
    </subcellularLocation>
</comment>
<evidence type="ECO:0000256" key="4">
    <source>
        <dbReference type="ARBA" id="ARBA00023163"/>
    </source>
</evidence>
<feature type="compositionally biased region" description="Polar residues" evidence="7">
    <location>
        <begin position="617"/>
        <end position="636"/>
    </location>
</feature>
<keyword evidence="5 6" id="KW-0539">Nucleus</keyword>
<dbReference type="Pfam" id="PF00498">
    <property type="entry name" value="FHA"/>
    <property type="match status" value="1"/>
</dbReference>
<protein>
    <recommendedName>
        <fullName evidence="12">Fork-head domain-containing protein</fullName>
    </recommendedName>
</protein>
<dbReference type="SUPFAM" id="SSF49879">
    <property type="entry name" value="SMAD/FHA domain"/>
    <property type="match status" value="1"/>
</dbReference>
<dbReference type="InterPro" id="IPR008984">
    <property type="entry name" value="SMAD_FHA_dom_sf"/>
</dbReference>
<dbReference type="InterPro" id="IPR001766">
    <property type="entry name" value="Fork_head_dom"/>
</dbReference>
<keyword evidence="2" id="KW-0805">Transcription regulation</keyword>
<feature type="region of interest" description="Disordered" evidence="7">
    <location>
        <begin position="1"/>
        <end position="51"/>
    </location>
</feature>
<keyword evidence="3 6" id="KW-0238">DNA-binding</keyword>
<feature type="compositionally biased region" description="Polar residues" evidence="7">
    <location>
        <begin position="7"/>
        <end position="20"/>
    </location>
</feature>
<feature type="compositionally biased region" description="Low complexity" evidence="7">
    <location>
        <begin position="682"/>
        <end position="710"/>
    </location>
</feature>
<feature type="region of interest" description="Disordered" evidence="7">
    <location>
        <begin position="515"/>
        <end position="710"/>
    </location>
</feature>
<feature type="compositionally biased region" description="Basic and acidic residues" evidence="7">
    <location>
        <begin position="515"/>
        <end position="527"/>
    </location>
</feature>
<name>A0A9W8CX91_9FUNG</name>
<evidence type="ECO:0000259" key="8">
    <source>
        <dbReference type="PROSITE" id="PS50006"/>
    </source>
</evidence>
<feature type="compositionally biased region" description="Low complexity" evidence="7">
    <location>
        <begin position="337"/>
        <end position="351"/>
    </location>
</feature>
<evidence type="ECO:0000313" key="11">
    <source>
        <dbReference type="Proteomes" id="UP001143981"/>
    </source>
</evidence>
<keyword evidence="4" id="KW-0804">Transcription</keyword>
<dbReference type="InterPro" id="IPR036390">
    <property type="entry name" value="WH_DNA-bd_sf"/>
</dbReference>
<keyword evidence="11" id="KW-1185">Reference proteome</keyword>
<dbReference type="InterPro" id="IPR030456">
    <property type="entry name" value="TF_fork_head_CS_2"/>
</dbReference>
<feature type="compositionally biased region" description="Basic and acidic residues" evidence="7">
    <location>
        <begin position="327"/>
        <end position="336"/>
    </location>
</feature>
<dbReference type="GO" id="GO:0005634">
    <property type="term" value="C:nucleus"/>
    <property type="evidence" value="ECO:0007669"/>
    <property type="project" value="UniProtKB-SubCell"/>
</dbReference>
<dbReference type="CDD" id="cd22701">
    <property type="entry name" value="FHA_FKH1-like"/>
    <property type="match status" value="1"/>
</dbReference>
<dbReference type="OrthoDB" id="5954824at2759"/>
<feature type="compositionally biased region" description="Basic residues" evidence="7">
    <location>
        <begin position="191"/>
        <end position="215"/>
    </location>
</feature>
<proteinExistence type="predicted"/>
<feature type="region of interest" description="Disordered" evidence="7">
    <location>
        <begin position="176"/>
        <end position="390"/>
    </location>
</feature>
<dbReference type="PANTHER" id="PTHR45881">
    <property type="entry name" value="CHECKPOINT SUPPRESSOR 1-LIKE, ISOFORM A-RELATED"/>
    <property type="match status" value="1"/>
</dbReference>
<comment type="caution">
    <text evidence="10">The sequence shown here is derived from an EMBL/GenBank/DDBJ whole genome shotgun (WGS) entry which is preliminary data.</text>
</comment>
<dbReference type="Proteomes" id="UP001143981">
    <property type="component" value="Unassembled WGS sequence"/>
</dbReference>
<dbReference type="CDD" id="cd20024">
    <property type="entry name" value="FH_FOXJ2-like"/>
    <property type="match status" value="1"/>
</dbReference>
<evidence type="ECO:0000259" key="9">
    <source>
        <dbReference type="PROSITE" id="PS50039"/>
    </source>
</evidence>
<dbReference type="PRINTS" id="PR00053">
    <property type="entry name" value="FORKHEAD"/>
</dbReference>
<feature type="DNA-binding region" description="Fork-head" evidence="6">
    <location>
        <begin position="416"/>
        <end position="510"/>
    </location>
</feature>
<feature type="compositionally biased region" description="Acidic residues" evidence="7">
    <location>
        <begin position="567"/>
        <end position="585"/>
    </location>
</feature>
<reference evidence="10" key="1">
    <citation type="submission" date="2022-07" db="EMBL/GenBank/DDBJ databases">
        <title>Phylogenomic reconstructions and comparative analyses of Kickxellomycotina fungi.</title>
        <authorList>
            <person name="Reynolds N.K."/>
            <person name="Stajich J.E."/>
            <person name="Barry K."/>
            <person name="Grigoriev I.V."/>
            <person name="Crous P."/>
            <person name="Smith M.E."/>
        </authorList>
    </citation>
    <scope>NUCLEOTIDE SEQUENCE</scope>
    <source>
        <strain evidence="10">BCRC 34381</strain>
    </source>
</reference>
<dbReference type="PROSITE" id="PS00658">
    <property type="entry name" value="FORK_HEAD_2"/>
    <property type="match status" value="1"/>
</dbReference>
<dbReference type="GO" id="GO:0000981">
    <property type="term" value="F:DNA-binding transcription factor activity, RNA polymerase II-specific"/>
    <property type="evidence" value="ECO:0007669"/>
    <property type="project" value="TreeGrafter"/>
</dbReference>
<dbReference type="InterPro" id="IPR000253">
    <property type="entry name" value="FHA_dom"/>
</dbReference>
<evidence type="ECO:0000256" key="2">
    <source>
        <dbReference type="ARBA" id="ARBA00023015"/>
    </source>
</evidence>
<dbReference type="PROSITE" id="PS50039">
    <property type="entry name" value="FORK_HEAD_3"/>
    <property type="match status" value="1"/>
</dbReference>
<sequence length="710" mass="76071">MGKPTDPLSTPQLAQHTFDASASRDRLLPPQPQPQPPHDDDGAASTTAPMSAAAAAADAHAPVQAYAKLEGPDFCYYVRTLEVSLGRHSSGDHTDSVDIDLGDSKAVSRRHAKIFYSFVTQCFELQVFGKNGCLIDDEYHAKGQCVPLRHKMVIQIGDTEFSFLLPKAAMPAPGAAHPLPAGYPDDPATPRRGKAPAARAHHHAHPPYPPHHHHQLPLAAPPPPLPHHPPQPAAPPHGGYPVSAITPQRLNLYPSADASGRAPRAQPTYAQSHPPPHSSQYSPGSLQRAGPHDREPPAPLSFGNMRRSSPPHLPAPADAPYGGDVSDSVRRTDSHTSQDSLPQHQQQQSHQRGAVLVVGGRSAQPRPAVRQGPPQAPPQAPPHGSGAAGAATEVRILPSTERPASSDLQHVNAFSKPSFSYASLIAQAVNSTPEAKITLNGIYTYIMANYPYYKHAQNGWQNSIRHNLSLNKAFIRVQRASNEPGKGSYWAIDDAYKCQFANGVYKRTRRTKRAMELDRERERERVQQRVLAAASTSTVRPKRVQPAAGPHVLEARSMAGEKRSSPDDDDDDDDDEDNNDGDGDEYGAPNSIGAVSDPHGAARPRPARHMSKRASIGAQSTGDDTIGYMSSTQSNNDDSRPGSLPGSPQDRTASRGSSEAREEPEPPAASTRSKTGSARQGPGAYASPAAATLPSSSRPSQPRPQRGVAR</sequence>
<evidence type="ECO:0000256" key="5">
    <source>
        <dbReference type="ARBA" id="ARBA00023242"/>
    </source>
</evidence>
<dbReference type="Pfam" id="PF00250">
    <property type="entry name" value="Forkhead"/>
    <property type="match status" value="1"/>
</dbReference>
<dbReference type="FunFam" id="1.10.10.10:FF:000030">
    <property type="entry name" value="Forkhead box protein K2"/>
    <property type="match status" value="1"/>
</dbReference>
<dbReference type="GO" id="GO:0000978">
    <property type="term" value="F:RNA polymerase II cis-regulatory region sequence-specific DNA binding"/>
    <property type="evidence" value="ECO:0007669"/>
    <property type="project" value="TreeGrafter"/>
</dbReference>
<evidence type="ECO:0000256" key="3">
    <source>
        <dbReference type="ARBA" id="ARBA00023125"/>
    </source>
</evidence>
<feature type="domain" description="FHA" evidence="8">
    <location>
        <begin position="83"/>
        <end position="140"/>
    </location>
</feature>
<accession>A0A9W8CX91</accession>
<dbReference type="InterPro" id="IPR036388">
    <property type="entry name" value="WH-like_DNA-bd_sf"/>
</dbReference>
<dbReference type="Gene3D" id="2.60.200.20">
    <property type="match status" value="1"/>
</dbReference>
<evidence type="ECO:0000256" key="6">
    <source>
        <dbReference type="PROSITE-ProRule" id="PRU00089"/>
    </source>
</evidence>